<sequence>MNNKKRPTDKSQSSVNAHLDFIGTRSPRHVRALRALLASPAGLAREALDRVAGCSNGPALIADLRAKGLEVPCFMRTVHDRDGKEVEAGVYVLTESDRDKVSRWLAAHDKVAA</sequence>
<proteinExistence type="predicted"/>
<accession>A0A6B2MMY8</accession>
<dbReference type="AlphaFoldDB" id="A0A6B2MMY8"/>
<evidence type="ECO:0008006" key="2">
    <source>
        <dbReference type="Google" id="ProtNLM"/>
    </source>
</evidence>
<gene>
    <name evidence="1" type="ORF">GFJ35_30745</name>
</gene>
<comment type="caution">
    <text evidence="1">The sequence shown here is derived from an EMBL/GenBank/DDBJ whole genome shotgun (WGS) entry which is preliminary data.</text>
</comment>
<dbReference type="EMBL" id="JAAEAM010000046">
    <property type="protein sequence ID" value="NDV76406.1"/>
    <property type="molecule type" value="Genomic_DNA"/>
</dbReference>
<reference evidence="1" key="1">
    <citation type="submission" date="2019-11" db="EMBL/GenBank/DDBJ databases">
        <title>Burkholderia cenocepacia CF.</title>
        <authorList>
            <person name="Vianna E.F."/>
            <person name="Marques E.A."/>
            <person name="Albano R.M."/>
            <person name="Leao R.S."/>
        </authorList>
    </citation>
    <scope>NUCLEOTIDE SEQUENCE</scope>
    <source>
        <strain evidence="1">MS-2140</strain>
    </source>
</reference>
<protein>
    <recommendedName>
        <fullName evidence="2">Helix-turn-helix domain-containing protein</fullName>
    </recommendedName>
</protein>
<dbReference type="RefSeq" id="WP_084750141.1">
    <property type="nucleotide sequence ID" value="NZ_CP020599.1"/>
</dbReference>
<name>A0A6B2MMY8_9BURK</name>
<evidence type="ECO:0000313" key="1">
    <source>
        <dbReference type="EMBL" id="NDV76406.1"/>
    </source>
</evidence>
<organism evidence="1">
    <name type="scientific">Burkholderia cenocepacia</name>
    <dbReference type="NCBI Taxonomy" id="95486"/>
    <lineage>
        <taxon>Bacteria</taxon>
        <taxon>Pseudomonadati</taxon>
        <taxon>Pseudomonadota</taxon>
        <taxon>Betaproteobacteria</taxon>
        <taxon>Burkholderiales</taxon>
        <taxon>Burkholderiaceae</taxon>
        <taxon>Burkholderia</taxon>
        <taxon>Burkholderia cepacia complex</taxon>
    </lineage>
</organism>